<dbReference type="InterPro" id="IPR036961">
    <property type="entry name" value="Kinesin_motor_dom_sf"/>
</dbReference>
<comment type="caution">
    <text evidence="4">The sequence shown here is derived from an EMBL/GenBank/DDBJ whole genome shotgun (WGS) entry which is preliminary data.</text>
</comment>
<keyword evidence="1" id="KW-0505">Motor protein</keyword>
<dbReference type="PANTHER" id="PTHR47117">
    <property type="entry name" value="STAR-RELATED LIPID TRANSFER PROTEIN 9"/>
    <property type="match status" value="1"/>
</dbReference>
<name>A0A8H8DLV4_9FUNG</name>
<dbReference type="InterPro" id="IPR027417">
    <property type="entry name" value="P-loop_NTPase"/>
</dbReference>
<keyword evidence="1" id="KW-0067">ATP-binding</keyword>
<evidence type="ECO:0000256" key="2">
    <source>
        <dbReference type="SAM" id="MobiDB-lite"/>
    </source>
</evidence>
<dbReference type="PRINTS" id="PR00380">
    <property type="entry name" value="KINESINHEAVY"/>
</dbReference>
<evidence type="ECO:0000259" key="3">
    <source>
        <dbReference type="PROSITE" id="PS50067"/>
    </source>
</evidence>
<feature type="domain" description="Kinesin motor" evidence="3">
    <location>
        <begin position="4"/>
        <end position="264"/>
    </location>
</feature>
<keyword evidence="1" id="KW-0547">Nucleotide-binding</keyword>
<evidence type="ECO:0000256" key="1">
    <source>
        <dbReference type="PROSITE-ProRule" id="PRU00283"/>
    </source>
</evidence>
<dbReference type="InterPro" id="IPR001752">
    <property type="entry name" value="Kinesin_motor_dom"/>
</dbReference>
<sequence length="264" mass="29384">MSCSLKVAVRVRPLNSRGKRSGHHGPRRLVRQPLQGNIEHRRLTLFFLNHAELGRGALNLVTVNGNQTTIRKAPSGATSADGGRSTAAELTTKTFTYDHSYWSVDKSDPNYASQDAIYNDLGRELLDHAFEGYNTCIFAYGQTGSGKSYTMLGYGDEKGIIPLTCSDLFSRIACNKDSNLSSTITVSYLEIYNERVRDLLNPVRKGSRNLRIREHPALGPYVEDLSKMVATSFEDIRALMDEGNKVQVVTFECLEATFRDPPIT</sequence>
<dbReference type="GO" id="GO:0008017">
    <property type="term" value="F:microtubule binding"/>
    <property type="evidence" value="ECO:0007669"/>
    <property type="project" value="InterPro"/>
</dbReference>
<accession>A0A8H8DLV4</accession>
<dbReference type="GO" id="GO:0007018">
    <property type="term" value="P:microtubule-based movement"/>
    <property type="evidence" value="ECO:0007669"/>
    <property type="project" value="InterPro"/>
</dbReference>
<proteinExistence type="inferred from homology"/>
<dbReference type="GO" id="GO:0003777">
    <property type="term" value="F:microtubule motor activity"/>
    <property type="evidence" value="ECO:0007669"/>
    <property type="project" value="InterPro"/>
</dbReference>
<comment type="similarity">
    <text evidence="1">Belongs to the TRAFAC class myosin-kinesin ATPase superfamily. Kinesin family.</text>
</comment>
<reference evidence="4 5" key="1">
    <citation type="journal article" name="Sci. Rep.">
        <title>Genome-scale phylogenetic analyses confirm Olpidium as the closest living zoosporic fungus to the non-flagellated, terrestrial fungi.</title>
        <authorList>
            <person name="Chang Y."/>
            <person name="Rochon D."/>
            <person name="Sekimoto S."/>
            <person name="Wang Y."/>
            <person name="Chovatia M."/>
            <person name="Sandor L."/>
            <person name="Salamov A."/>
            <person name="Grigoriev I.V."/>
            <person name="Stajich J.E."/>
            <person name="Spatafora J.W."/>
        </authorList>
    </citation>
    <scope>NUCLEOTIDE SEQUENCE [LARGE SCALE GENOMIC DNA]</scope>
    <source>
        <strain evidence="4">S191</strain>
    </source>
</reference>
<organism evidence="4 5">
    <name type="scientific">Olpidium bornovanus</name>
    <dbReference type="NCBI Taxonomy" id="278681"/>
    <lineage>
        <taxon>Eukaryota</taxon>
        <taxon>Fungi</taxon>
        <taxon>Fungi incertae sedis</taxon>
        <taxon>Olpidiomycota</taxon>
        <taxon>Olpidiomycotina</taxon>
        <taxon>Olpidiomycetes</taxon>
        <taxon>Olpidiales</taxon>
        <taxon>Olpidiaceae</taxon>
        <taxon>Olpidium</taxon>
    </lineage>
</organism>
<dbReference type="SMART" id="SM00129">
    <property type="entry name" value="KISc"/>
    <property type="match status" value="1"/>
</dbReference>
<dbReference type="GO" id="GO:0005524">
    <property type="term" value="F:ATP binding"/>
    <property type="evidence" value="ECO:0007669"/>
    <property type="project" value="UniProtKB-UniRule"/>
</dbReference>
<dbReference type="Gene3D" id="3.40.850.10">
    <property type="entry name" value="Kinesin motor domain"/>
    <property type="match status" value="1"/>
</dbReference>
<feature type="compositionally biased region" description="Basic residues" evidence="2">
    <location>
        <begin position="17"/>
        <end position="30"/>
    </location>
</feature>
<feature type="non-terminal residue" evidence="4">
    <location>
        <position position="264"/>
    </location>
</feature>
<dbReference type="Pfam" id="PF00225">
    <property type="entry name" value="Kinesin"/>
    <property type="match status" value="1"/>
</dbReference>
<dbReference type="PROSITE" id="PS50067">
    <property type="entry name" value="KINESIN_MOTOR_2"/>
    <property type="match status" value="1"/>
</dbReference>
<dbReference type="SUPFAM" id="SSF52540">
    <property type="entry name" value="P-loop containing nucleoside triphosphate hydrolases"/>
    <property type="match status" value="1"/>
</dbReference>
<keyword evidence="5" id="KW-1185">Reference proteome</keyword>
<dbReference type="AlphaFoldDB" id="A0A8H8DLV4"/>
<protein>
    <submittedName>
        <fullName evidence="4">Kinesin-like protein KIF1C-like protein</fullName>
    </submittedName>
</protein>
<feature type="region of interest" description="Disordered" evidence="2">
    <location>
        <begin position="12"/>
        <end position="31"/>
    </location>
</feature>
<dbReference type="EMBL" id="JAEFCI010000791">
    <property type="protein sequence ID" value="KAG5463329.1"/>
    <property type="molecule type" value="Genomic_DNA"/>
</dbReference>
<dbReference type="Proteomes" id="UP000673691">
    <property type="component" value="Unassembled WGS sequence"/>
</dbReference>
<evidence type="ECO:0000313" key="4">
    <source>
        <dbReference type="EMBL" id="KAG5463329.1"/>
    </source>
</evidence>
<gene>
    <name evidence="4" type="ORF">BJ554DRAFT_124</name>
</gene>
<dbReference type="OrthoDB" id="3176171at2759"/>
<evidence type="ECO:0000313" key="5">
    <source>
        <dbReference type="Proteomes" id="UP000673691"/>
    </source>
</evidence>
<feature type="binding site" evidence="1">
    <location>
        <begin position="141"/>
        <end position="148"/>
    </location>
    <ligand>
        <name>ATP</name>
        <dbReference type="ChEBI" id="CHEBI:30616"/>
    </ligand>
</feature>